<dbReference type="InterPro" id="IPR010618">
    <property type="entry name" value="RPF"/>
</dbReference>
<feature type="region of interest" description="Disordered" evidence="3">
    <location>
        <begin position="108"/>
        <end position="153"/>
    </location>
</feature>
<dbReference type="SMART" id="SM00257">
    <property type="entry name" value="LysM"/>
    <property type="match status" value="1"/>
</dbReference>
<dbReference type="InterPro" id="IPR023346">
    <property type="entry name" value="Lysozyme-like_dom_sf"/>
</dbReference>
<dbReference type="Pfam" id="PF06737">
    <property type="entry name" value="Transglycosylas"/>
    <property type="match status" value="1"/>
</dbReference>
<dbReference type="PROSITE" id="PS51782">
    <property type="entry name" value="LYSM"/>
    <property type="match status" value="1"/>
</dbReference>
<dbReference type="InterPro" id="IPR052196">
    <property type="entry name" value="Bact_Kbp"/>
</dbReference>
<sequence>MSTSIIKRIVGVIAAVALALGISAATAGPADAASKTVWDKVAKCESGGRWHINTGNGFYGGLQFSNSTWRAFGGKKYAGKAHKASKSEQIAIARRVLASQGAGAWPSCGRKAHLTKKNGKASKKATPASNPGAKKAAKKKVTTAKKPTAKKKSTAKVESVAKRASSAKYVKVKRGDTLAKIAKRHHIKGGWKALWKLNKSKLKNPNHLKVGFRLKIKK</sequence>
<dbReference type="SUPFAM" id="SSF53955">
    <property type="entry name" value="Lysozyme-like"/>
    <property type="match status" value="1"/>
</dbReference>
<comment type="caution">
    <text evidence="6">The sequence shown here is derived from an EMBL/GenBank/DDBJ whole genome shotgun (WGS) entry which is preliminary data.</text>
</comment>
<evidence type="ECO:0000256" key="1">
    <source>
        <dbReference type="ARBA" id="ARBA00010830"/>
    </source>
</evidence>
<keyword evidence="2" id="KW-0378">Hydrolase</keyword>
<dbReference type="PANTHER" id="PTHR34700">
    <property type="entry name" value="POTASSIUM BINDING PROTEIN KBP"/>
    <property type="match status" value="1"/>
</dbReference>
<reference evidence="7" key="1">
    <citation type="journal article" date="2019" name="Int. J. Syst. Evol. Microbiol.">
        <title>The Global Catalogue of Microorganisms (GCM) 10K type strain sequencing project: providing services to taxonomists for standard genome sequencing and annotation.</title>
        <authorList>
            <consortium name="The Broad Institute Genomics Platform"/>
            <consortium name="The Broad Institute Genome Sequencing Center for Infectious Disease"/>
            <person name="Wu L."/>
            <person name="Ma J."/>
        </authorList>
    </citation>
    <scope>NUCLEOTIDE SEQUENCE [LARGE SCALE GENOMIC DNA]</scope>
    <source>
        <strain evidence="7">JCM 16929</strain>
    </source>
</reference>
<proteinExistence type="inferred from homology"/>
<accession>A0ABP7AF43</accession>
<gene>
    <name evidence="6" type="primary">rpfA</name>
    <name evidence="6" type="ORF">GCM10022236_36840</name>
</gene>
<dbReference type="Gene3D" id="1.10.530.10">
    <property type="match status" value="1"/>
</dbReference>
<dbReference type="InterPro" id="IPR018392">
    <property type="entry name" value="LysM"/>
</dbReference>
<keyword evidence="4" id="KW-0732">Signal</keyword>
<feature type="domain" description="LysM" evidence="5">
    <location>
        <begin position="168"/>
        <end position="216"/>
    </location>
</feature>
<keyword evidence="7" id="KW-1185">Reference proteome</keyword>
<organism evidence="6 7">
    <name type="scientific">Microlunatus ginsengisoli</name>
    <dbReference type="NCBI Taxonomy" id="363863"/>
    <lineage>
        <taxon>Bacteria</taxon>
        <taxon>Bacillati</taxon>
        <taxon>Actinomycetota</taxon>
        <taxon>Actinomycetes</taxon>
        <taxon>Propionibacteriales</taxon>
        <taxon>Propionibacteriaceae</taxon>
        <taxon>Microlunatus</taxon>
    </lineage>
</organism>
<feature type="chain" id="PRO_5045156504" evidence="4">
    <location>
        <begin position="28"/>
        <end position="218"/>
    </location>
</feature>
<dbReference type="SUPFAM" id="SSF54106">
    <property type="entry name" value="LysM domain"/>
    <property type="match status" value="1"/>
</dbReference>
<evidence type="ECO:0000256" key="4">
    <source>
        <dbReference type="SAM" id="SignalP"/>
    </source>
</evidence>
<evidence type="ECO:0000313" key="7">
    <source>
        <dbReference type="Proteomes" id="UP001501490"/>
    </source>
</evidence>
<feature type="compositionally biased region" description="Basic residues" evidence="3">
    <location>
        <begin position="135"/>
        <end position="153"/>
    </location>
</feature>
<dbReference type="EMBL" id="BAABAB010000027">
    <property type="protein sequence ID" value="GAA3630934.1"/>
    <property type="molecule type" value="Genomic_DNA"/>
</dbReference>
<dbReference type="PANTHER" id="PTHR34700:SF4">
    <property type="entry name" value="PHAGE-LIKE ELEMENT PBSX PROTEIN XKDP"/>
    <property type="match status" value="1"/>
</dbReference>
<comment type="similarity">
    <text evidence="1">Belongs to the transglycosylase family. Rpf subfamily.</text>
</comment>
<evidence type="ECO:0000313" key="6">
    <source>
        <dbReference type="EMBL" id="GAA3630934.1"/>
    </source>
</evidence>
<dbReference type="Proteomes" id="UP001501490">
    <property type="component" value="Unassembled WGS sequence"/>
</dbReference>
<dbReference type="InterPro" id="IPR036779">
    <property type="entry name" value="LysM_dom_sf"/>
</dbReference>
<dbReference type="CDD" id="cd00118">
    <property type="entry name" value="LysM"/>
    <property type="match status" value="1"/>
</dbReference>
<feature type="signal peptide" evidence="4">
    <location>
        <begin position="1"/>
        <end position="27"/>
    </location>
</feature>
<feature type="compositionally biased region" description="Basic residues" evidence="3">
    <location>
        <begin position="110"/>
        <end position="123"/>
    </location>
</feature>
<name>A0ABP7AF43_9ACTN</name>
<dbReference type="CDD" id="cd13925">
    <property type="entry name" value="RPF"/>
    <property type="match status" value="1"/>
</dbReference>
<evidence type="ECO:0000256" key="2">
    <source>
        <dbReference type="ARBA" id="ARBA00022801"/>
    </source>
</evidence>
<evidence type="ECO:0000256" key="3">
    <source>
        <dbReference type="SAM" id="MobiDB-lite"/>
    </source>
</evidence>
<dbReference type="Gene3D" id="3.10.350.10">
    <property type="entry name" value="LysM domain"/>
    <property type="match status" value="1"/>
</dbReference>
<protein>
    <submittedName>
        <fullName evidence="6">Resuscitation-promoting factor protein RpfA</fullName>
    </submittedName>
</protein>
<evidence type="ECO:0000259" key="5">
    <source>
        <dbReference type="PROSITE" id="PS51782"/>
    </source>
</evidence>
<dbReference type="RefSeq" id="WP_344807281.1">
    <property type="nucleotide sequence ID" value="NZ_BAABAB010000027.1"/>
</dbReference>
<dbReference type="Pfam" id="PF01476">
    <property type="entry name" value="LysM"/>
    <property type="match status" value="1"/>
</dbReference>